<dbReference type="EMBL" id="JAAMOZ010000003">
    <property type="protein sequence ID" value="NIH58457.1"/>
    <property type="molecule type" value="Genomic_DNA"/>
</dbReference>
<keyword evidence="2" id="KW-1185">Reference proteome</keyword>
<sequence length="277" mass="27840">MTTLPEPMGPSLTVTLAGLASVLGGVPEGTEPTAVSRTATILITPLVAAGTVIRYGGIGYVPEPVSWLVGPDGDDWPFSAHVLNLADPDVDTDATQYRIRITLPATAELPALTLSGVLTCPVEGGTVDLLDCLSLAAASPTSPVVRGEQGPIGPPGPDGTVITGLSWSGPVALDAVTGAARTGCVLHATLTGNVVLTLPTLAAGTPAFTVEVNATQDGTGGRTLTVQGAMVSYGASAAPVLSSAAGAIDKWMLEWDGVRWWVLVSGQAGAVPSGWAV</sequence>
<evidence type="ECO:0000313" key="1">
    <source>
        <dbReference type="EMBL" id="NIH58457.1"/>
    </source>
</evidence>
<dbReference type="Proteomes" id="UP000749311">
    <property type="component" value="Unassembled WGS sequence"/>
</dbReference>
<evidence type="ECO:0000313" key="2">
    <source>
        <dbReference type="Proteomes" id="UP000749311"/>
    </source>
</evidence>
<organism evidence="1 2">
    <name type="scientific">Brooklawnia cerclae</name>
    <dbReference type="NCBI Taxonomy" id="349934"/>
    <lineage>
        <taxon>Bacteria</taxon>
        <taxon>Bacillati</taxon>
        <taxon>Actinomycetota</taxon>
        <taxon>Actinomycetes</taxon>
        <taxon>Propionibacteriales</taxon>
        <taxon>Propionibacteriaceae</taxon>
        <taxon>Brooklawnia</taxon>
    </lineage>
</organism>
<accession>A0ABX0SJ68</accession>
<comment type="caution">
    <text evidence="1">The sequence shown here is derived from an EMBL/GenBank/DDBJ whole genome shotgun (WGS) entry which is preliminary data.</text>
</comment>
<reference evidence="1 2" key="1">
    <citation type="submission" date="2020-02" db="EMBL/GenBank/DDBJ databases">
        <title>Sequencing the genomes of 1000 actinobacteria strains.</title>
        <authorList>
            <person name="Klenk H.-P."/>
        </authorList>
    </citation>
    <scope>NUCLEOTIDE SEQUENCE [LARGE SCALE GENOMIC DNA]</scope>
    <source>
        <strain evidence="1 2">DSM 19609</strain>
    </source>
</reference>
<dbReference type="RefSeq" id="WP_167170920.1">
    <property type="nucleotide sequence ID" value="NZ_JAAMOZ010000003.1"/>
</dbReference>
<gene>
    <name evidence="1" type="ORF">FB473_003152</name>
</gene>
<proteinExistence type="predicted"/>
<name>A0ABX0SJ68_9ACTN</name>
<protein>
    <submittedName>
        <fullName evidence="1">Uncharacterized protein</fullName>
    </submittedName>
</protein>